<organism evidence="3 4">
    <name type="scientific">Aspergillus ellipticus CBS 707.79</name>
    <dbReference type="NCBI Taxonomy" id="1448320"/>
    <lineage>
        <taxon>Eukaryota</taxon>
        <taxon>Fungi</taxon>
        <taxon>Dikarya</taxon>
        <taxon>Ascomycota</taxon>
        <taxon>Pezizomycotina</taxon>
        <taxon>Eurotiomycetes</taxon>
        <taxon>Eurotiomycetidae</taxon>
        <taxon>Eurotiales</taxon>
        <taxon>Aspergillaceae</taxon>
        <taxon>Aspergillus</taxon>
        <taxon>Aspergillus subgen. Circumdati</taxon>
    </lineage>
</organism>
<gene>
    <name evidence="3" type="ORF">BO71DRAFT_83259</name>
</gene>
<dbReference type="EMBL" id="KZ825995">
    <property type="protein sequence ID" value="PYH90153.1"/>
    <property type="molecule type" value="Genomic_DNA"/>
</dbReference>
<dbReference type="VEuPathDB" id="FungiDB:BO71DRAFT_83259"/>
<reference evidence="3 4" key="1">
    <citation type="submission" date="2018-02" db="EMBL/GenBank/DDBJ databases">
        <title>The genomes of Aspergillus section Nigri reveals drivers in fungal speciation.</title>
        <authorList>
            <consortium name="DOE Joint Genome Institute"/>
            <person name="Vesth T.C."/>
            <person name="Nybo J."/>
            <person name="Theobald S."/>
            <person name="Brandl J."/>
            <person name="Frisvad J.C."/>
            <person name="Nielsen K.F."/>
            <person name="Lyhne E.K."/>
            <person name="Kogle M.E."/>
            <person name="Kuo A."/>
            <person name="Riley R."/>
            <person name="Clum A."/>
            <person name="Nolan M."/>
            <person name="Lipzen A."/>
            <person name="Salamov A."/>
            <person name="Henrissat B."/>
            <person name="Wiebenga A."/>
            <person name="De vries R.P."/>
            <person name="Grigoriev I.V."/>
            <person name="Mortensen U.H."/>
            <person name="Andersen M.R."/>
            <person name="Baker S.E."/>
        </authorList>
    </citation>
    <scope>NUCLEOTIDE SEQUENCE [LARGE SCALE GENOMIC DNA]</scope>
    <source>
        <strain evidence="3 4">CBS 707.79</strain>
    </source>
</reference>
<evidence type="ECO:0000256" key="1">
    <source>
        <dbReference type="SAM" id="MobiDB-lite"/>
    </source>
</evidence>
<feature type="transmembrane region" description="Helical" evidence="2">
    <location>
        <begin position="133"/>
        <end position="157"/>
    </location>
</feature>
<keyword evidence="2" id="KW-1133">Transmembrane helix</keyword>
<evidence type="ECO:0000256" key="2">
    <source>
        <dbReference type="SAM" id="Phobius"/>
    </source>
</evidence>
<accession>A0A319DGG0</accession>
<name>A0A319DGG0_9EURO</name>
<sequence length="173" mass="18492">MTSPLSPATDHPLILKEKHPGPGPGQLSALPETSSTLASPDATPSGEFNPCTGAKPSSPFYRHATPSLTIERLTKGVKTTAKYTPIDPENQHQSMAAARQPAASGHHRESKLWVQEKRHCGWMKRLSKKQRMAVKAGIAIVTLGTMIAIALGISVAVGGAVWRSDTRQEVIGK</sequence>
<keyword evidence="2" id="KW-0812">Transmembrane</keyword>
<protein>
    <submittedName>
        <fullName evidence="3">Uncharacterized protein</fullName>
    </submittedName>
</protein>
<proteinExistence type="predicted"/>
<keyword evidence="2" id="KW-0472">Membrane</keyword>
<dbReference type="OrthoDB" id="5387214at2759"/>
<dbReference type="Proteomes" id="UP000247810">
    <property type="component" value="Unassembled WGS sequence"/>
</dbReference>
<evidence type="ECO:0000313" key="4">
    <source>
        <dbReference type="Proteomes" id="UP000247810"/>
    </source>
</evidence>
<feature type="region of interest" description="Disordered" evidence="1">
    <location>
        <begin position="1"/>
        <end position="65"/>
    </location>
</feature>
<dbReference type="AlphaFoldDB" id="A0A319DGG0"/>
<keyword evidence="4" id="KW-1185">Reference proteome</keyword>
<evidence type="ECO:0000313" key="3">
    <source>
        <dbReference type="EMBL" id="PYH90153.1"/>
    </source>
</evidence>